<proteinExistence type="predicted"/>
<dbReference type="PANTHER" id="PTHR42756:SF1">
    <property type="entry name" value="TRANSCRIPTIONAL REPRESSOR OF EMRAB OPERON"/>
    <property type="match status" value="1"/>
</dbReference>
<dbReference type="RefSeq" id="WP_125697878.1">
    <property type="nucleotide sequence ID" value="NZ_JBHTOG010000055.1"/>
</dbReference>
<dbReference type="SMART" id="SM00347">
    <property type="entry name" value="HTH_MARR"/>
    <property type="match status" value="1"/>
</dbReference>
<dbReference type="EMBL" id="JBHTOG010000055">
    <property type="protein sequence ID" value="MFD1433098.1"/>
    <property type="molecule type" value="Genomic_DNA"/>
</dbReference>
<dbReference type="Gene3D" id="1.10.10.10">
    <property type="entry name" value="Winged helix-like DNA-binding domain superfamily/Winged helix DNA-binding domain"/>
    <property type="match status" value="1"/>
</dbReference>
<protein>
    <submittedName>
        <fullName evidence="5">MarR family winged helix-turn-helix transcriptional regulator</fullName>
    </submittedName>
</protein>
<comment type="caution">
    <text evidence="5">The sequence shown here is derived from an EMBL/GenBank/DDBJ whole genome shotgun (WGS) entry which is preliminary data.</text>
</comment>
<reference evidence="6" key="1">
    <citation type="journal article" date="2019" name="Int. J. Syst. Evol. Microbiol.">
        <title>The Global Catalogue of Microorganisms (GCM) 10K type strain sequencing project: providing services to taxonomists for standard genome sequencing and annotation.</title>
        <authorList>
            <consortium name="The Broad Institute Genomics Platform"/>
            <consortium name="The Broad Institute Genome Sequencing Center for Infectious Disease"/>
            <person name="Wu L."/>
            <person name="Ma J."/>
        </authorList>
    </citation>
    <scope>NUCLEOTIDE SEQUENCE [LARGE SCALE GENOMIC DNA]</scope>
    <source>
        <strain evidence="6">CCM 8947</strain>
    </source>
</reference>
<keyword evidence="6" id="KW-1185">Reference proteome</keyword>
<dbReference type="PANTHER" id="PTHR42756">
    <property type="entry name" value="TRANSCRIPTIONAL REGULATOR, MARR"/>
    <property type="match status" value="1"/>
</dbReference>
<dbReference type="SUPFAM" id="SSF46785">
    <property type="entry name" value="Winged helix' DNA-binding domain"/>
    <property type="match status" value="1"/>
</dbReference>
<dbReference type="InterPro" id="IPR036390">
    <property type="entry name" value="WH_DNA-bd_sf"/>
</dbReference>
<name>A0ABW4CT21_9LACO</name>
<dbReference type="PROSITE" id="PS50995">
    <property type="entry name" value="HTH_MARR_2"/>
    <property type="match status" value="1"/>
</dbReference>
<keyword evidence="3" id="KW-0804">Transcription</keyword>
<organism evidence="5 6">
    <name type="scientific">Lacticaseibacillus yichunensis</name>
    <dbReference type="NCBI Taxonomy" id="2486015"/>
    <lineage>
        <taxon>Bacteria</taxon>
        <taxon>Bacillati</taxon>
        <taxon>Bacillota</taxon>
        <taxon>Bacilli</taxon>
        <taxon>Lactobacillales</taxon>
        <taxon>Lactobacillaceae</taxon>
        <taxon>Lacticaseibacillus</taxon>
    </lineage>
</organism>
<evidence type="ECO:0000313" key="6">
    <source>
        <dbReference type="Proteomes" id="UP001597192"/>
    </source>
</evidence>
<sequence length="141" mass="15450">MTQDFGKAIKHASICMTTAMDNYAKQFGLTGNQMSIIDFIGTREVLQREIEVEFGIQRSTTTVTLQRMEKAGLITRAPVAGDTRQKAVRLTSKASKLCEAVAAYISGQQQAMTSAFTEAEQATFFKMLSAFTQLNQGDAHA</sequence>
<dbReference type="PRINTS" id="PR00598">
    <property type="entry name" value="HTHMARR"/>
</dbReference>
<evidence type="ECO:0000313" key="5">
    <source>
        <dbReference type="EMBL" id="MFD1433098.1"/>
    </source>
</evidence>
<evidence type="ECO:0000256" key="1">
    <source>
        <dbReference type="ARBA" id="ARBA00023015"/>
    </source>
</evidence>
<dbReference type="InterPro" id="IPR036388">
    <property type="entry name" value="WH-like_DNA-bd_sf"/>
</dbReference>
<feature type="domain" description="HTH marR-type" evidence="4">
    <location>
        <begin position="1"/>
        <end position="133"/>
    </location>
</feature>
<evidence type="ECO:0000256" key="3">
    <source>
        <dbReference type="ARBA" id="ARBA00023163"/>
    </source>
</evidence>
<evidence type="ECO:0000256" key="2">
    <source>
        <dbReference type="ARBA" id="ARBA00023125"/>
    </source>
</evidence>
<dbReference type="Proteomes" id="UP001597192">
    <property type="component" value="Unassembled WGS sequence"/>
</dbReference>
<dbReference type="InterPro" id="IPR000835">
    <property type="entry name" value="HTH_MarR-typ"/>
</dbReference>
<evidence type="ECO:0000259" key="4">
    <source>
        <dbReference type="PROSITE" id="PS50995"/>
    </source>
</evidence>
<dbReference type="Pfam" id="PF12802">
    <property type="entry name" value="MarR_2"/>
    <property type="match status" value="1"/>
</dbReference>
<keyword evidence="1" id="KW-0805">Transcription regulation</keyword>
<accession>A0ABW4CT21</accession>
<gene>
    <name evidence="5" type="ORF">ACFQ47_10520</name>
</gene>
<keyword evidence="2" id="KW-0238">DNA-binding</keyword>